<reference evidence="1" key="1">
    <citation type="journal article" date="2015" name="MBio">
        <title>Eco-Evolutionary Dynamics of Episomes among Ecologically Cohesive Bacterial Populations.</title>
        <authorList>
            <person name="Xue H."/>
            <person name="Cordero O.X."/>
            <person name="Camas F.M."/>
            <person name="Trimble W."/>
            <person name="Meyer F."/>
            <person name="Guglielmini J."/>
            <person name="Rocha E.P."/>
            <person name="Polz M.F."/>
        </authorList>
    </citation>
    <scope>NUCLEOTIDE SEQUENCE</scope>
    <source>
        <strain evidence="1">FF_307</strain>
    </source>
</reference>
<organism evidence="1">
    <name type="scientific">Vibrio sp. FF_307</name>
    <dbReference type="NCBI Taxonomy" id="1652834"/>
    <lineage>
        <taxon>Bacteria</taxon>
        <taxon>Pseudomonadati</taxon>
        <taxon>Pseudomonadota</taxon>
        <taxon>Gammaproteobacteria</taxon>
        <taxon>Vibrionales</taxon>
        <taxon>Vibrionaceae</taxon>
        <taxon>Vibrio</taxon>
    </lineage>
</organism>
<sequence length="80" mass="9109">MDGAHNKRIYLIMQLLTIFNRTLCRPTGCALPAQQLGKKGFALPFLTARYCLINGNIIHLNKVHFDRNKLRLLGQDEADN</sequence>
<name>A0A0H3ZT56_9VIBR</name>
<dbReference type="AlphaFoldDB" id="A0A0H3ZT56"/>
<proteinExistence type="predicted"/>
<dbReference type="EMBL" id="KP795512">
    <property type="protein sequence ID" value="AKN36761.1"/>
    <property type="molecule type" value="Genomic_DNA"/>
</dbReference>
<evidence type="ECO:0000313" key="1">
    <source>
        <dbReference type="EMBL" id="AKN36761.1"/>
    </source>
</evidence>
<protein>
    <submittedName>
        <fullName evidence="1">Uncharacterized protein</fullName>
    </submittedName>
</protein>
<accession>A0A0H3ZT56</accession>